<reference evidence="2 3" key="1">
    <citation type="submission" date="2019-07" db="EMBL/GenBank/DDBJ databases">
        <authorList>
            <person name="Jastrzebski P J."/>
            <person name="Paukszto L."/>
            <person name="Jastrzebski P J."/>
        </authorList>
    </citation>
    <scope>NUCLEOTIDE SEQUENCE [LARGE SCALE GENOMIC DNA]</scope>
    <source>
        <strain evidence="2 3">WMS-il1</strain>
    </source>
</reference>
<evidence type="ECO:0000259" key="1">
    <source>
        <dbReference type="Pfam" id="PF18997"/>
    </source>
</evidence>
<proteinExistence type="predicted"/>
<protein>
    <recommendedName>
        <fullName evidence="1">DUF5727 domain-containing protein</fullName>
    </recommendedName>
</protein>
<evidence type="ECO:0000313" key="3">
    <source>
        <dbReference type="Proteomes" id="UP000321570"/>
    </source>
</evidence>
<evidence type="ECO:0000313" key="2">
    <source>
        <dbReference type="EMBL" id="VUZ40585.1"/>
    </source>
</evidence>
<dbReference type="InterPro" id="IPR043785">
    <property type="entry name" value="DUF5727"/>
</dbReference>
<feature type="domain" description="DUF5727" evidence="1">
    <location>
        <begin position="8"/>
        <end position="138"/>
    </location>
</feature>
<sequence>MLKGTNRIYTVYFAKDCKFPTPSDGEIIVEKSIPLYRFLGGKTQVNVIFAMNGTKFSSRISLLREAREVCRWDDSASNTGACGDLIVDKVDGLIIYNATFHKALNKNYETYTWGTASRQVSVTLDWNNMGEAPEVKACGLHDEQSKIFTQMYASITT</sequence>
<name>A0A564XZV9_HYMDI</name>
<dbReference type="EMBL" id="CABIJS010000034">
    <property type="protein sequence ID" value="VUZ40585.1"/>
    <property type="molecule type" value="Genomic_DNA"/>
</dbReference>
<keyword evidence="3" id="KW-1185">Reference proteome</keyword>
<dbReference type="AlphaFoldDB" id="A0A564XZV9"/>
<organism evidence="2 3">
    <name type="scientific">Hymenolepis diminuta</name>
    <name type="common">Rat tapeworm</name>
    <dbReference type="NCBI Taxonomy" id="6216"/>
    <lineage>
        <taxon>Eukaryota</taxon>
        <taxon>Metazoa</taxon>
        <taxon>Spiralia</taxon>
        <taxon>Lophotrochozoa</taxon>
        <taxon>Platyhelminthes</taxon>
        <taxon>Cestoda</taxon>
        <taxon>Eucestoda</taxon>
        <taxon>Cyclophyllidea</taxon>
        <taxon>Hymenolepididae</taxon>
        <taxon>Hymenolepis</taxon>
    </lineage>
</organism>
<dbReference type="Proteomes" id="UP000321570">
    <property type="component" value="Unassembled WGS sequence"/>
</dbReference>
<gene>
    <name evidence="2" type="ORF">WMSIL1_LOCUS1599</name>
</gene>
<dbReference type="Pfam" id="PF18997">
    <property type="entry name" value="DUF5727"/>
    <property type="match status" value="1"/>
</dbReference>
<accession>A0A564XZV9</accession>